<protein>
    <submittedName>
        <fullName evidence="2">Uncharacterized protein</fullName>
    </submittedName>
</protein>
<evidence type="ECO:0000313" key="2">
    <source>
        <dbReference type="EMBL" id="MET4716089.1"/>
    </source>
</evidence>
<sequence>MDGGREPAVAGLRSGSGQAAFFCSICVGEGAPAIWILRGFMASGTSRTRSMISSPSWKEACFTWT</sequence>
<dbReference type="EMBL" id="JBEPTQ010000001">
    <property type="protein sequence ID" value="MET4716089.1"/>
    <property type="molecule type" value="Genomic_DNA"/>
</dbReference>
<accession>A0ABV2RGP0</accession>
<name>A0ABV2RGP0_BRAJP</name>
<organism evidence="2 3">
    <name type="scientific">Bradyrhizobium japonicum</name>
    <dbReference type="NCBI Taxonomy" id="375"/>
    <lineage>
        <taxon>Bacteria</taxon>
        <taxon>Pseudomonadati</taxon>
        <taxon>Pseudomonadota</taxon>
        <taxon>Alphaproteobacteria</taxon>
        <taxon>Hyphomicrobiales</taxon>
        <taxon>Nitrobacteraceae</taxon>
        <taxon>Bradyrhizobium</taxon>
    </lineage>
</organism>
<keyword evidence="1" id="KW-1133">Transmembrane helix</keyword>
<gene>
    <name evidence="2" type="ORF">ABIF63_000192</name>
</gene>
<keyword evidence="1" id="KW-0472">Membrane</keyword>
<keyword evidence="1" id="KW-0812">Transmembrane</keyword>
<reference evidence="2 3" key="1">
    <citation type="submission" date="2024-06" db="EMBL/GenBank/DDBJ databases">
        <title>Genomic Encyclopedia of Type Strains, Phase V (KMG-V): Genome sequencing to study the core and pangenomes of soil and plant-associated prokaryotes.</title>
        <authorList>
            <person name="Whitman W."/>
        </authorList>
    </citation>
    <scope>NUCLEOTIDE SEQUENCE [LARGE SCALE GENOMIC DNA]</scope>
    <source>
        <strain evidence="2 3">USDA 160</strain>
    </source>
</reference>
<dbReference type="Proteomes" id="UP001549291">
    <property type="component" value="Unassembled WGS sequence"/>
</dbReference>
<comment type="caution">
    <text evidence="2">The sequence shown here is derived from an EMBL/GenBank/DDBJ whole genome shotgun (WGS) entry which is preliminary data.</text>
</comment>
<evidence type="ECO:0000313" key="3">
    <source>
        <dbReference type="Proteomes" id="UP001549291"/>
    </source>
</evidence>
<keyword evidence="3" id="KW-1185">Reference proteome</keyword>
<feature type="transmembrane region" description="Helical" evidence="1">
    <location>
        <begin position="19"/>
        <end position="41"/>
    </location>
</feature>
<proteinExistence type="predicted"/>
<evidence type="ECO:0000256" key="1">
    <source>
        <dbReference type="SAM" id="Phobius"/>
    </source>
</evidence>